<dbReference type="PROSITE" id="PS51257">
    <property type="entry name" value="PROKAR_LIPOPROTEIN"/>
    <property type="match status" value="1"/>
</dbReference>
<protein>
    <submittedName>
        <fullName evidence="3">DUF4398 domain-containing protein</fullName>
    </submittedName>
</protein>
<keyword evidence="4" id="KW-1185">Reference proteome</keyword>
<sequence length="121" mass="12915">MRITSIALLAASAALLAACSSAPVPREQMAVAKSAVERVNASPGIVSSAPVELQAARDKLARAERAMSNRDYVQARRLAEQASVDARLAESKTAALRGESAVREVQESIRSLDDELQRRGQ</sequence>
<reference evidence="3 4" key="1">
    <citation type="submission" date="2023-04" db="EMBL/GenBank/DDBJ databases">
        <title>Ottowia paracancer sp. nov., isolated from human stomach.</title>
        <authorList>
            <person name="Song Y."/>
        </authorList>
    </citation>
    <scope>NUCLEOTIDE SEQUENCE [LARGE SCALE GENOMIC DNA]</scope>
    <source>
        <strain evidence="3 4">10c7w1</strain>
    </source>
</reference>
<dbReference type="InterPro" id="IPR025511">
    <property type="entry name" value="DUF4398"/>
</dbReference>
<organism evidence="3 4">
    <name type="scientific">Ottowia cancrivicina</name>
    <dbReference type="NCBI Taxonomy" id="3040346"/>
    <lineage>
        <taxon>Bacteria</taxon>
        <taxon>Pseudomonadati</taxon>
        <taxon>Pseudomonadota</taxon>
        <taxon>Betaproteobacteria</taxon>
        <taxon>Burkholderiales</taxon>
        <taxon>Comamonadaceae</taxon>
        <taxon>Ottowia</taxon>
    </lineage>
</organism>
<dbReference type="Gene3D" id="1.20.1270.390">
    <property type="match status" value="1"/>
</dbReference>
<proteinExistence type="predicted"/>
<dbReference type="EMBL" id="JARVII010000001">
    <property type="protein sequence ID" value="MDG9698326.1"/>
    <property type="molecule type" value="Genomic_DNA"/>
</dbReference>
<accession>A0AAW6RI84</accession>
<dbReference type="AlphaFoldDB" id="A0AAW6RI84"/>
<comment type="caution">
    <text evidence="3">The sequence shown here is derived from an EMBL/GenBank/DDBJ whole genome shotgun (WGS) entry which is preliminary data.</text>
</comment>
<evidence type="ECO:0000313" key="3">
    <source>
        <dbReference type="EMBL" id="MDG9698326.1"/>
    </source>
</evidence>
<keyword evidence="1" id="KW-0732">Signal</keyword>
<evidence type="ECO:0000256" key="1">
    <source>
        <dbReference type="SAM" id="SignalP"/>
    </source>
</evidence>
<feature type="chain" id="PRO_5043521233" evidence="1">
    <location>
        <begin position="18"/>
        <end position="121"/>
    </location>
</feature>
<feature type="signal peptide" evidence="1">
    <location>
        <begin position="1"/>
        <end position="17"/>
    </location>
</feature>
<evidence type="ECO:0000259" key="2">
    <source>
        <dbReference type="Pfam" id="PF14346"/>
    </source>
</evidence>
<gene>
    <name evidence="3" type="ORF">QB898_01085</name>
</gene>
<dbReference type="Proteomes" id="UP001237156">
    <property type="component" value="Unassembled WGS sequence"/>
</dbReference>
<dbReference type="RefSeq" id="WP_279523455.1">
    <property type="nucleotide sequence ID" value="NZ_JARVII010000001.1"/>
</dbReference>
<dbReference type="Pfam" id="PF14346">
    <property type="entry name" value="DUF4398"/>
    <property type="match status" value="1"/>
</dbReference>
<name>A0AAW6RI84_9BURK</name>
<evidence type="ECO:0000313" key="4">
    <source>
        <dbReference type="Proteomes" id="UP001237156"/>
    </source>
</evidence>
<feature type="domain" description="DUF4398" evidence="2">
    <location>
        <begin position="27"/>
        <end position="104"/>
    </location>
</feature>